<accession>A0ABS5HC64</accession>
<proteinExistence type="predicted"/>
<sequence>MKNLTINRARIRRSQQGGWVMMEVILCLALFAVVLSVAQRQSTSHWQTIEYAQQQQKRADNQQKQTVMARLTGFSEWQSKEPDQDVAYPSCQICRGDQLAIWFQAALYSIAPTSDESDKGVSIP</sequence>
<protein>
    <recommendedName>
        <fullName evidence="1">Capsule biosynthesis GfcC-like N-terminal domain-containing protein</fullName>
    </recommendedName>
</protein>
<evidence type="ECO:0000313" key="3">
    <source>
        <dbReference type="Proteomes" id="UP000679722"/>
    </source>
</evidence>
<reference evidence="3" key="1">
    <citation type="submission" date="2023-07" db="EMBL/GenBank/DDBJ databases">
        <title>Marinomonas vulgaris A79, complete genome.</title>
        <authorList>
            <person name="Ying J.-J."/>
        </authorList>
    </citation>
    <scope>NUCLEOTIDE SEQUENCE [LARGE SCALE GENOMIC DNA]</scope>
    <source>
        <strain evidence="3">A79</strain>
    </source>
</reference>
<keyword evidence="3" id="KW-1185">Reference proteome</keyword>
<gene>
    <name evidence="2" type="ORF">J9B83_08455</name>
</gene>
<dbReference type="RefSeq" id="WP_211536323.1">
    <property type="nucleotide sequence ID" value="NZ_JAGSSV010000008.1"/>
</dbReference>
<comment type="caution">
    <text evidence="2">The sequence shown here is derived from an EMBL/GenBank/DDBJ whole genome shotgun (WGS) entry which is preliminary data.</text>
</comment>
<feature type="domain" description="Capsule biosynthesis GfcC-like N-terminal" evidence="1">
    <location>
        <begin position="34"/>
        <end position="93"/>
    </location>
</feature>
<dbReference type="Proteomes" id="UP000679722">
    <property type="component" value="Unassembled WGS sequence"/>
</dbReference>
<evidence type="ECO:0000313" key="2">
    <source>
        <dbReference type="EMBL" id="MBR7888978.1"/>
    </source>
</evidence>
<name>A0ABS5HC64_9GAMM</name>
<organism evidence="2 3">
    <name type="scientific">Marinomonas vulgaris</name>
    <dbReference type="NCBI Taxonomy" id="2823372"/>
    <lineage>
        <taxon>Bacteria</taxon>
        <taxon>Pseudomonadati</taxon>
        <taxon>Pseudomonadota</taxon>
        <taxon>Gammaproteobacteria</taxon>
        <taxon>Oceanospirillales</taxon>
        <taxon>Oceanospirillaceae</taxon>
        <taxon>Marinomonas</taxon>
    </lineage>
</organism>
<evidence type="ECO:0000259" key="1">
    <source>
        <dbReference type="Pfam" id="PF20616"/>
    </source>
</evidence>
<dbReference type="InterPro" id="IPR046459">
    <property type="entry name" value="Caps_syn_GfcC_N"/>
</dbReference>
<dbReference type="Pfam" id="PF20616">
    <property type="entry name" value="Caps_syn_GfcC_N"/>
    <property type="match status" value="1"/>
</dbReference>
<dbReference type="EMBL" id="JAGSSV010000008">
    <property type="protein sequence ID" value="MBR7888978.1"/>
    <property type="molecule type" value="Genomic_DNA"/>
</dbReference>